<evidence type="ECO:0000313" key="3">
    <source>
        <dbReference type="Proteomes" id="UP000005239"/>
    </source>
</evidence>
<proteinExistence type="predicted"/>
<evidence type="ECO:0000256" key="1">
    <source>
        <dbReference type="SAM" id="SignalP"/>
    </source>
</evidence>
<organism evidence="2 3">
    <name type="scientific">Pristionchus pacificus</name>
    <name type="common">Parasitic nematode worm</name>
    <dbReference type="NCBI Taxonomy" id="54126"/>
    <lineage>
        <taxon>Eukaryota</taxon>
        <taxon>Metazoa</taxon>
        <taxon>Ecdysozoa</taxon>
        <taxon>Nematoda</taxon>
        <taxon>Chromadorea</taxon>
        <taxon>Rhabditida</taxon>
        <taxon>Rhabditina</taxon>
        <taxon>Diplogasteromorpha</taxon>
        <taxon>Diplogasteroidea</taxon>
        <taxon>Neodiplogasteridae</taxon>
        <taxon>Pristionchus</taxon>
    </lineage>
</organism>
<name>A0A8R1UD11_PRIPA</name>
<sequence>MRYLVAFLVLAMVFSVNSFIVESRSGSPRVPFRSQMEAELFKKRILDAMLKVDPEGPTEWIRRWNRSAK</sequence>
<reference evidence="3" key="1">
    <citation type="journal article" date="2008" name="Nat. Genet.">
        <title>The Pristionchus pacificus genome provides a unique perspective on nematode lifestyle and parasitism.</title>
        <authorList>
            <person name="Dieterich C."/>
            <person name="Clifton S.W."/>
            <person name="Schuster L.N."/>
            <person name="Chinwalla A."/>
            <person name="Delehaunty K."/>
            <person name="Dinkelacker I."/>
            <person name="Fulton L."/>
            <person name="Fulton R."/>
            <person name="Godfrey J."/>
            <person name="Minx P."/>
            <person name="Mitreva M."/>
            <person name="Roeseler W."/>
            <person name="Tian H."/>
            <person name="Witte H."/>
            <person name="Yang S.P."/>
            <person name="Wilson R.K."/>
            <person name="Sommer R.J."/>
        </authorList>
    </citation>
    <scope>NUCLEOTIDE SEQUENCE [LARGE SCALE GENOMIC DNA]</scope>
    <source>
        <strain evidence="3">PS312</strain>
    </source>
</reference>
<evidence type="ECO:0000313" key="2">
    <source>
        <dbReference type="EnsemblMetazoa" id="PPA17108.1"/>
    </source>
</evidence>
<dbReference type="AlphaFoldDB" id="A0A8R1UD11"/>
<accession>A0A8R1UD11</accession>
<gene>
    <name evidence="2" type="primary">WBGene00106662</name>
</gene>
<dbReference type="OrthoDB" id="5884906at2759"/>
<reference evidence="2" key="2">
    <citation type="submission" date="2022-06" db="UniProtKB">
        <authorList>
            <consortium name="EnsemblMetazoa"/>
        </authorList>
    </citation>
    <scope>IDENTIFICATION</scope>
    <source>
        <strain evidence="2">PS312</strain>
    </source>
</reference>
<feature type="chain" id="PRO_5035839144" evidence="1">
    <location>
        <begin position="19"/>
        <end position="69"/>
    </location>
</feature>
<keyword evidence="1" id="KW-0732">Signal</keyword>
<dbReference type="EnsemblMetazoa" id="PPA17108.1">
    <property type="protein sequence ID" value="PPA17108.1"/>
    <property type="gene ID" value="WBGene00106662"/>
</dbReference>
<feature type="signal peptide" evidence="1">
    <location>
        <begin position="1"/>
        <end position="18"/>
    </location>
</feature>
<keyword evidence="3" id="KW-1185">Reference proteome</keyword>
<protein>
    <submittedName>
        <fullName evidence="2">Uncharacterized protein</fullName>
    </submittedName>
</protein>
<dbReference type="Proteomes" id="UP000005239">
    <property type="component" value="Unassembled WGS sequence"/>
</dbReference>